<dbReference type="Pfam" id="PF06808">
    <property type="entry name" value="DctM"/>
    <property type="match status" value="1"/>
</dbReference>
<feature type="transmembrane region" description="Helical" evidence="7">
    <location>
        <begin position="402"/>
        <end position="422"/>
    </location>
</feature>
<keyword evidence="5 7" id="KW-1133">Transmembrane helix</keyword>
<feature type="transmembrane region" description="Helical" evidence="7">
    <location>
        <begin position="85"/>
        <end position="104"/>
    </location>
</feature>
<protein>
    <recommendedName>
        <fullName evidence="7">TRAP transporter large permease protein</fullName>
    </recommendedName>
</protein>
<feature type="domain" description="TRAP C4-dicarboxylate transport system permease DctM subunit" evidence="8">
    <location>
        <begin position="10"/>
        <end position="419"/>
    </location>
</feature>
<evidence type="ECO:0000256" key="6">
    <source>
        <dbReference type="ARBA" id="ARBA00023136"/>
    </source>
</evidence>
<name>A0A5C9AB34_9GAMM</name>
<dbReference type="GO" id="GO:0005886">
    <property type="term" value="C:plasma membrane"/>
    <property type="evidence" value="ECO:0007669"/>
    <property type="project" value="UniProtKB-SubCell"/>
</dbReference>
<sequence>MTMVELALVLTFVLLLTLGVPVAFCIGVATMLAMLVSIDPGPALTTIAQRMAGGINSFALLAIPLFILSGLLMGQGGIARRLINFAKCLVGMVPGGLAFVNVISCTLFGAISGSAVAATSAVGGFMVPAMDEEKYEREFSAAITATSATTGLLIPPSNILIVYAVASGGVSIAALFLGGYLPGMLVALCLMAVCALYAKRRNMPAGGTVPAAEVLRHTLAAAPSLFLIVLVIGGIIGGIFTATEAGAIAVLYALGLSVLAYREVAITELPGILLKATETTAIVMLLVGTSMAMSWLLAFQNVPVLVAEALLGFSDNPLMILLMINLVLLLVGSFMDMTPAVLIFTPIFLPVAVQLDMSPLHFGIMMVLNLSIGLCTPPVGSVLFVSCAIARTSIARIIKPLMPMYAAMFVALLLVTYVPFFSEALPRFFGLYE</sequence>
<evidence type="ECO:0000256" key="7">
    <source>
        <dbReference type="RuleBase" id="RU369079"/>
    </source>
</evidence>
<evidence type="ECO:0000256" key="3">
    <source>
        <dbReference type="ARBA" id="ARBA00022519"/>
    </source>
</evidence>
<keyword evidence="7" id="KW-0813">Transport</keyword>
<dbReference type="PIRSF" id="PIRSF006066">
    <property type="entry name" value="HI0050"/>
    <property type="match status" value="1"/>
</dbReference>
<evidence type="ECO:0000259" key="8">
    <source>
        <dbReference type="Pfam" id="PF06808"/>
    </source>
</evidence>
<feature type="transmembrane region" description="Helical" evidence="7">
    <location>
        <begin position="49"/>
        <end position="73"/>
    </location>
</feature>
<dbReference type="EMBL" id="VRZA01000001">
    <property type="protein sequence ID" value="TXS96757.1"/>
    <property type="molecule type" value="Genomic_DNA"/>
</dbReference>
<dbReference type="PANTHER" id="PTHR33362:SF2">
    <property type="entry name" value="TRAP TRANSPORTER LARGE PERMEASE PROTEIN"/>
    <property type="match status" value="1"/>
</dbReference>
<feature type="transmembrane region" description="Helical" evidence="7">
    <location>
        <begin position="246"/>
        <end position="264"/>
    </location>
</feature>
<comment type="subcellular location">
    <subcellularLocation>
        <location evidence="1 7">Cell inner membrane</location>
        <topology evidence="1 7">Multi-pass membrane protein</topology>
    </subcellularLocation>
</comment>
<reference evidence="9 10" key="1">
    <citation type="submission" date="2019-08" db="EMBL/GenBank/DDBJ databases">
        <title>Parahaliea maris sp. nov., isolated from the surface seawater.</title>
        <authorList>
            <person name="Liu Y."/>
        </authorList>
    </citation>
    <scope>NUCLEOTIDE SEQUENCE [LARGE SCALE GENOMIC DNA]</scope>
    <source>
        <strain evidence="9 10">HSLHS9</strain>
    </source>
</reference>
<dbReference type="PANTHER" id="PTHR33362">
    <property type="entry name" value="SIALIC ACID TRAP TRANSPORTER PERMEASE PROTEIN SIAT-RELATED"/>
    <property type="match status" value="1"/>
</dbReference>
<feature type="transmembrane region" description="Helical" evidence="7">
    <location>
        <begin position="219"/>
        <end position="240"/>
    </location>
</feature>
<dbReference type="InterPro" id="IPR010656">
    <property type="entry name" value="DctM"/>
</dbReference>
<dbReference type="InterPro" id="IPR004681">
    <property type="entry name" value="TRAP_DctM"/>
</dbReference>
<keyword evidence="3 7" id="KW-0997">Cell inner membrane</keyword>
<dbReference type="Proteomes" id="UP000321039">
    <property type="component" value="Unassembled WGS sequence"/>
</dbReference>
<evidence type="ECO:0000256" key="5">
    <source>
        <dbReference type="ARBA" id="ARBA00022989"/>
    </source>
</evidence>
<evidence type="ECO:0000313" key="10">
    <source>
        <dbReference type="Proteomes" id="UP000321039"/>
    </source>
</evidence>
<proteinExistence type="inferred from homology"/>
<dbReference type="AlphaFoldDB" id="A0A5C9AB34"/>
<comment type="similarity">
    <text evidence="7">Belongs to the TRAP transporter large permease family.</text>
</comment>
<keyword evidence="6 7" id="KW-0472">Membrane</keyword>
<comment type="caution">
    <text evidence="9">The sequence shown here is derived from an EMBL/GenBank/DDBJ whole genome shotgun (WGS) entry which is preliminary data.</text>
</comment>
<feature type="transmembrane region" description="Helical" evidence="7">
    <location>
        <begin position="141"/>
        <end position="166"/>
    </location>
</feature>
<comment type="subunit">
    <text evidence="7">The complex comprises the extracytoplasmic solute receptor protein and the two transmembrane proteins.</text>
</comment>
<feature type="transmembrane region" description="Helical" evidence="7">
    <location>
        <begin position="172"/>
        <end position="198"/>
    </location>
</feature>
<evidence type="ECO:0000313" key="9">
    <source>
        <dbReference type="EMBL" id="TXS96757.1"/>
    </source>
</evidence>
<evidence type="ECO:0000256" key="1">
    <source>
        <dbReference type="ARBA" id="ARBA00004429"/>
    </source>
</evidence>
<keyword evidence="10" id="KW-1185">Reference proteome</keyword>
<keyword evidence="2" id="KW-1003">Cell membrane</keyword>
<dbReference type="GO" id="GO:0022857">
    <property type="term" value="F:transmembrane transporter activity"/>
    <property type="evidence" value="ECO:0007669"/>
    <property type="project" value="UniProtKB-UniRule"/>
</dbReference>
<evidence type="ECO:0000256" key="4">
    <source>
        <dbReference type="ARBA" id="ARBA00022692"/>
    </source>
</evidence>
<comment type="function">
    <text evidence="7">Part of the tripartite ATP-independent periplasmic (TRAP) transport system.</text>
</comment>
<comment type="caution">
    <text evidence="7">Lacks conserved residue(s) required for the propagation of feature annotation.</text>
</comment>
<dbReference type="NCBIfam" id="TIGR00786">
    <property type="entry name" value="dctM"/>
    <property type="match status" value="1"/>
</dbReference>
<gene>
    <name evidence="9" type="ORF">FV139_00865</name>
</gene>
<accession>A0A5C9AB34</accession>
<feature type="transmembrane region" description="Helical" evidence="7">
    <location>
        <begin position="370"/>
        <end position="390"/>
    </location>
</feature>
<keyword evidence="4 7" id="KW-0812">Transmembrane</keyword>
<organism evidence="9 10">
    <name type="scientific">Parahaliea maris</name>
    <dbReference type="NCBI Taxonomy" id="2716870"/>
    <lineage>
        <taxon>Bacteria</taxon>
        <taxon>Pseudomonadati</taxon>
        <taxon>Pseudomonadota</taxon>
        <taxon>Gammaproteobacteria</taxon>
        <taxon>Cellvibrionales</taxon>
        <taxon>Halieaceae</taxon>
        <taxon>Parahaliea</taxon>
    </lineage>
</organism>
<evidence type="ECO:0000256" key="2">
    <source>
        <dbReference type="ARBA" id="ARBA00022475"/>
    </source>
</evidence>